<gene>
    <name evidence="2" type="ORF">V6E02_04320</name>
</gene>
<dbReference type="Gene3D" id="3.30.460.10">
    <property type="entry name" value="Beta Polymerase, domain 2"/>
    <property type="match status" value="1"/>
</dbReference>
<keyword evidence="3" id="KW-1185">Reference proteome</keyword>
<evidence type="ECO:0000313" key="2">
    <source>
        <dbReference type="EMBL" id="MEO1766432.1"/>
    </source>
</evidence>
<sequence length="110" mass="12118">MTAGLFGLSRETIEVIRRILATEPAVERAVIFGSRAKGTQRPGSDIDLVLFGKGLDLDALGRLAARLDESSIPYQVDLCLFDMIDHDDLRAHIARVGKVFYERGANRCAD</sequence>
<dbReference type="SUPFAM" id="SSF81301">
    <property type="entry name" value="Nucleotidyltransferase"/>
    <property type="match status" value="1"/>
</dbReference>
<dbReference type="Pfam" id="PF18765">
    <property type="entry name" value="Polbeta"/>
    <property type="match status" value="1"/>
</dbReference>
<reference evidence="2 3" key="1">
    <citation type="submission" date="2024-02" db="EMBL/GenBank/DDBJ databases">
        <title>New thermophilic sulfur-oxidizing bacteria from a hot springs of the Uzon caldera (Kamchatka, Russia).</title>
        <authorList>
            <person name="Dukat A.M."/>
            <person name="Elcheninov A.G."/>
            <person name="Frolov E.N."/>
        </authorList>
    </citation>
    <scope>NUCLEOTIDE SEQUENCE [LARGE SCALE GENOMIC DNA]</scope>
    <source>
        <strain evidence="2 3">AK1</strain>
    </source>
</reference>
<dbReference type="InterPro" id="IPR041633">
    <property type="entry name" value="Polbeta"/>
</dbReference>
<comment type="caution">
    <text evidence="2">The sequence shown here is derived from an EMBL/GenBank/DDBJ whole genome shotgun (WGS) entry which is preliminary data.</text>
</comment>
<evidence type="ECO:0000259" key="1">
    <source>
        <dbReference type="Pfam" id="PF18765"/>
    </source>
</evidence>
<organism evidence="2 3">
    <name type="scientific">Thiobacter aerophilum</name>
    <dbReference type="NCBI Taxonomy" id="3121275"/>
    <lineage>
        <taxon>Bacteria</taxon>
        <taxon>Pseudomonadati</taxon>
        <taxon>Pseudomonadota</taxon>
        <taxon>Betaproteobacteria</taxon>
        <taxon>Burkholderiales</taxon>
        <taxon>Thiobacteraceae</taxon>
        <taxon>Thiobacter</taxon>
    </lineage>
</organism>
<dbReference type="Proteomes" id="UP001482231">
    <property type="component" value="Unassembled WGS sequence"/>
</dbReference>
<dbReference type="InterPro" id="IPR043519">
    <property type="entry name" value="NT_sf"/>
</dbReference>
<dbReference type="EMBL" id="JBAJEX010000002">
    <property type="protein sequence ID" value="MEO1766432.1"/>
    <property type="molecule type" value="Genomic_DNA"/>
</dbReference>
<dbReference type="PANTHER" id="PTHR43852:SF3">
    <property type="entry name" value="NUCLEOTIDYLTRANSFERASE"/>
    <property type="match status" value="1"/>
</dbReference>
<proteinExistence type="predicted"/>
<dbReference type="RefSeq" id="WP_347307485.1">
    <property type="nucleotide sequence ID" value="NZ_JBAJEX010000002.1"/>
</dbReference>
<dbReference type="CDD" id="cd05403">
    <property type="entry name" value="NT_KNTase_like"/>
    <property type="match status" value="1"/>
</dbReference>
<dbReference type="PANTHER" id="PTHR43852">
    <property type="entry name" value="NUCLEOTIDYLTRANSFERASE"/>
    <property type="match status" value="1"/>
</dbReference>
<feature type="domain" description="Polymerase beta nucleotidyltransferase" evidence="1">
    <location>
        <begin position="15"/>
        <end position="103"/>
    </location>
</feature>
<accession>A0ABV0EGC9</accession>
<protein>
    <submittedName>
        <fullName evidence="2">Nucleotidyltransferase domain-containing protein</fullName>
    </submittedName>
</protein>
<name>A0ABV0EGC9_9BURK</name>
<dbReference type="InterPro" id="IPR052930">
    <property type="entry name" value="TA_antitoxin_MntA"/>
</dbReference>
<evidence type="ECO:0000313" key="3">
    <source>
        <dbReference type="Proteomes" id="UP001482231"/>
    </source>
</evidence>